<dbReference type="InterPro" id="IPR003959">
    <property type="entry name" value="ATPase_AAA_core"/>
</dbReference>
<dbReference type="GO" id="GO:0034098">
    <property type="term" value="C:VCP-NPL4-UFD1 AAA ATPase complex"/>
    <property type="evidence" value="ECO:0007669"/>
    <property type="project" value="TreeGrafter"/>
</dbReference>
<feature type="compositionally biased region" description="Basic and acidic residues" evidence="4">
    <location>
        <begin position="295"/>
        <end position="305"/>
    </location>
</feature>
<evidence type="ECO:0000256" key="1">
    <source>
        <dbReference type="ARBA" id="ARBA00022737"/>
    </source>
</evidence>
<feature type="compositionally biased region" description="Acidic residues" evidence="4">
    <location>
        <begin position="927"/>
        <end position="939"/>
    </location>
</feature>
<dbReference type="EMBL" id="JAGRRH010000013">
    <property type="protein sequence ID" value="KAG7361828.1"/>
    <property type="molecule type" value="Genomic_DNA"/>
</dbReference>
<keyword evidence="2" id="KW-0547">Nucleotide-binding</keyword>
<keyword evidence="3" id="KW-0067">ATP-binding</keyword>
<dbReference type="GO" id="GO:0031593">
    <property type="term" value="F:polyubiquitin modification-dependent protein binding"/>
    <property type="evidence" value="ECO:0007669"/>
    <property type="project" value="TreeGrafter"/>
</dbReference>
<dbReference type="PROSITE" id="PS51257">
    <property type="entry name" value="PROKAR_LIPOPROTEIN"/>
    <property type="match status" value="1"/>
</dbReference>
<reference evidence="7" key="2">
    <citation type="submission" date="2021-04" db="EMBL/GenBank/DDBJ databases">
        <authorList>
            <person name="Podell S."/>
        </authorList>
    </citation>
    <scope>NUCLEOTIDE SEQUENCE</scope>
    <source>
        <strain evidence="7">Hildebrandi</strain>
    </source>
</reference>
<accession>A0A9K3PW43</accession>
<comment type="caution">
    <text evidence="7">The sequence shown here is derived from an EMBL/GenBank/DDBJ whole genome shotgun (WGS) entry which is preliminary data.</text>
</comment>
<dbReference type="PANTHER" id="PTHR23077">
    <property type="entry name" value="AAA-FAMILY ATPASE"/>
    <property type="match status" value="1"/>
</dbReference>
<sequence>MLKLSVGLALAMGASCCHQSFGAAFFPKRTCTTGLLHHNDPHENRMVVSSRVRGLLEVLRGGSGTEEPSEEQEQAAIEEVLYLPGLLDVNLIRSDHPSALSDSTILISASKAKELKVAKGDVVGVIGRRRRASYGRIQIESNKAKGTKGASACTLSENLAKNLRLRKGDKVKIATLGEQTDDEEKAGVSRSGDLLLLEAPVPPTIKSVTFSPIEDSLKSLESLEKGGDPITDEEIMDRFVTPYLEGKGGLLKSGQLLLLTDENGRKLEFLVSQMEFEGAESATTDEGTDDSENSGEAKDYRDDKPLAGEITDVASAVVGGSVPRPVIGAGYDSVGGLEKAIQLMRELVELPLRFPELWTTAGVPTPKGVLLHGPPGSGKTLIANALVEETGAHVVIINGPEIMARKGGESEANLRQAFQEAQEKAPSIIFMDELDSIAPKRDQAQGETEKRVVSQLLTLMDSLKPSSNVMVIGATNRPNVIESALRRPGRFDRELEIVVPDEEGRHEILKIKTKDMQLETDVDLFQIARDTHGYVGADLQQLTLEAALQCIRSNIANLDVDSEDPIPDETLKILRVTNDHFNHALSVCDPSTLRDNKVEVPDIKWEDIGGLEDTKRELQEMVRYPIEHRHLFERFGMQASRGVLFYGPPGCGKTLMAKAIANECGANFISVKGPELLNMWFGGSEANVRNLFDKARAASPCILFFDEMDSIARARGSGAGGGSSETSDRVINQILSEIDGMGSGKTLFIIGATNRPDILDPGIMRPGRLDQLIYIPLPDRESRISIFKANLRKSPVAEDVSIEDLADATDGFSGADITEICQRAAKNAIRDSITAGIERQNRVDAGELTQEEADALPDPVPFITRSHFEASMSKARRSVGPEIIQQYEEFSSKIKQDWGSKDGKGSDGANTYDIDAVAAEQAREDALMDAEAEVEEEVPEPVLASGGD</sequence>
<dbReference type="GO" id="GO:0005829">
    <property type="term" value="C:cytosol"/>
    <property type="evidence" value="ECO:0007669"/>
    <property type="project" value="TreeGrafter"/>
</dbReference>
<dbReference type="AlphaFoldDB" id="A0A9K3PW43"/>
<feature type="signal peptide" evidence="5">
    <location>
        <begin position="1"/>
        <end position="16"/>
    </location>
</feature>
<dbReference type="GO" id="GO:0016887">
    <property type="term" value="F:ATP hydrolysis activity"/>
    <property type="evidence" value="ECO:0007669"/>
    <property type="project" value="InterPro"/>
</dbReference>
<dbReference type="GO" id="GO:0030970">
    <property type="term" value="P:retrograde protein transport, ER to cytosol"/>
    <property type="evidence" value="ECO:0007669"/>
    <property type="project" value="TreeGrafter"/>
</dbReference>
<protein>
    <submittedName>
        <fullName evidence="7">Cell division cycle protein 48</fullName>
    </submittedName>
</protein>
<dbReference type="FunFam" id="3.40.50.300:FF:000012">
    <property type="entry name" value="Transitional endoplasmic reticulum ATPase"/>
    <property type="match status" value="1"/>
</dbReference>
<evidence type="ECO:0000259" key="6">
    <source>
        <dbReference type="SMART" id="SM00382"/>
    </source>
</evidence>
<dbReference type="InterPro" id="IPR041569">
    <property type="entry name" value="AAA_lid_3"/>
</dbReference>
<organism evidence="7 8">
    <name type="scientific">Nitzschia inconspicua</name>
    <dbReference type="NCBI Taxonomy" id="303405"/>
    <lineage>
        <taxon>Eukaryota</taxon>
        <taxon>Sar</taxon>
        <taxon>Stramenopiles</taxon>
        <taxon>Ochrophyta</taxon>
        <taxon>Bacillariophyta</taxon>
        <taxon>Bacillariophyceae</taxon>
        <taxon>Bacillariophycidae</taxon>
        <taxon>Bacillariales</taxon>
        <taxon>Bacillariaceae</taxon>
        <taxon>Nitzschia</taxon>
    </lineage>
</organism>
<name>A0A9K3PW43_9STRA</name>
<reference evidence="7" key="1">
    <citation type="journal article" date="2021" name="Sci. Rep.">
        <title>Diploid genomic architecture of Nitzschia inconspicua, an elite biomass production diatom.</title>
        <authorList>
            <person name="Oliver A."/>
            <person name="Podell S."/>
            <person name="Pinowska A."/>
            <person name="Traller J.C."/>
            <person name="Smith S.R."/>
            <person name="McClure R."/>
            <person name="Beliaev A."/>
            <person name="Bohutskyi P."/>
            <person name="Hill E.A."/>
            <person name="Rabines A."/>
            <person name="Zheng H."/>
            <person name="Allen L.Z."/>
            <person name="Kuo A."/>
            <person name="Grigoriev I.V."/>
            <person name="Allen A.E."/>
            <person name="Hazlebeck D."/>
            <person name="Allen E.E."/>
        </authorList>
    </citation>
    <scope>NUCLEOTIDE SEQUENCE</scope>
    <source>
        <strain evidence="7">Hildebrandi</strain>
    </source>
</reference>
<keyword evidence="7" id="KW-0132">Cell division</keyword>
<dbReference type="Proteomes" id="UP000693970">
    <property type="component" value="Unassembled WGS sequence"/>
</dbReference>
<keyword evidence="1" id="KW-0677">Repeat</keyword>
<dbReference type="GO" id="GO:0005524">
    <property type="term" value="F:ATP binding"/>
    <property type="evidence" value="ECO:0007669"/>
    <property type="project" value="UniProtKB-KW"/>
</dbReference>
<dbReference type="SMART" id="SM00382">
    <property type="entry name" value="AAA"/>
    <property type="match status" value="2"/>
</dbReference>
<evidence type="ECO:0000256" key="5">
    <source>
        <dbReference type="SAM" id="SignalP"/>
    </source>
</evidence>
<dbReference type="InterPro" id="IPR003593">
    <property type="entry name" value="AAA+_ATPase"/>
</dbReference>
<dbReference type="PANTHER" id="PTHR23077:SF171">
    <property type="entry name" value="NUCLEAR VALOSIN-CONTAINING PROTEIN-LIKE"/>
    <property type="match status" value="1"/>
</dbReference>
<keyword evidence="5" id="KW-0732">Signal</keyword>
<feature type="domain" description="AAA+ ATPase" evidence="6">
    <location>
        <begin position="639"/>
        <end position="779"/>
    </location>
</feature>
<feature type="domain" description="AAA+ ATPase" evidence="6">
    <location>
        <begin position="365"/>
        <end position="501"/>
    </location>
</feature>
<feature type="region of interest" description="Disordered" evidence="4">
    <location>
        <begin position="278"/>
        <end position="305"/>
    </location>
</feature>
<keyword evidence="7" id="KW-0131">Cell cycle</keyword>
<proteinExistence type="predicted"/>
<evidence type="ECO:0000256" key="4">
    <source>
        <dbReference type="SAM" id="MobiDB-lite"/>
    </source>
</evidence>
<keyword evidence="8" id="KW-1185">Reference proteome</keyword>
<dbReference type="Pfam" id="PF17862">
    <property type="entry name" value="AAA_lid_3"/>
    <property type="match status" value="2"/>
</dbReference>
<dbReference type="GO" id="GO:0051228">
    <property type="term" value="P:mitotic spindle disassembly"/>
    <property type="evidence" value="ECO:0007669"/>
    <property type="project" value="TreeGrafter"/>
</dbReference>
<feature type="chain" id="PRO_5039902754" evidence="5">
    <location>
        <begin position="17"/>
        <end position="948"/>
    </location>
</feature>
<dbReference type="OrthoDB" id="27435at2759"/>
<dbReference type="GO" id="GO:0051301">
    <property type="term" value="P:cell division"/>
    <property type="evidence" value="ECO:0007669"/>
    <property type="project" value="UniProtKB-KW"/>
</dbReference>
<gene>
    <name evidence="7" type="ORF">IV203_036929</name>
</gene>
<dbReference type="FunFam" id="1.10.8.60:FF:000057">
    <property type="entry name" value="AAA family ATPase, CDC48 subfamily"/>
    <property type="match status" value="1"/>
</dbReference>
<dbReference type="GO" id="GO:0005634">
    <property type="term" value="C:nucleus"/>
    <property type="evidence" value="ECO:0007669"/>
    <property type="project" value="TreeGrafter"/>
</dbReference>
<evidence type="ECO:0000256" key="3">
    <source>
        <dbReference type="ARBA" id="ARBA00022840"/>
    </source>
</evidence>
<evidence type="ECO:0000313" key="8">
    <source>
        <dbReference type="Proteomes" id="UP000693970"/>
    </source>
</evidence>
<evidence type="ECO:0000256" key="2">
    <source>
        <dbReference type="ARBA" id="ARBA00022741"/>
    </source>
</evidence>
<dbReference type="InterPro" id="IPR050168">
    <property type="entry name" value="AAA_ATPase_domain"/>
</dbReference>
<dbReference type="FunFam" id="3.40.50.300:FF:000048">
    <property type="entry name" value="Transitional endoplasmic reticulum ATPase"/>
    <property type="match status" value="1"/>
</dbReference>
<feature type="region of interest" description="Disordered" evidence="4">
    <location>
        <begin position="922"/>
        <end position="948"/>
    </location>
</feature>
<dbReference type="Pfam" id="PF00004">
    <property type="entry name" value="AAA"/>
    <property type="match status" value="2"/>
</dbReference>
<evidence type="ECO:0000313" key="7">
    <source>
        <dbReference type="EMBL" id="KAG7361828.1"/>
    </source>
</evidence>
<dbReference type="GO" id="GO:0097352">
    <property type="term" value="P:autophagosome maturation"/>
    <property type="evidence" value="ECO:0007669"/>
    <property type="project" value="TreeGrafter"/>
</dbReference>